<dbReference type="Proteomes" id="UP000076871">
    <property type="component" value="Unassembled WGS sequence"/>
</dbReference>
<evidence type="ECO:0000256" key="1">
    <source>
        <dbReference type="SAM" id="MobiDB-lite"/>
    </source>
</evidence>
<dbReference type="GeneID" id="63824241"/>
<proteinExistence type="predicted"/>
<dbReference type="EMBL" id="KV427641">
    <property type="protein sequence ID" value="KZT03839.1"/>
    <property type="molecule type" value="Genomic_DNA"/>
</dbReference>
<sequence length="211" mass="22815">MPTASSRLAIPSPAASYDPGERNQGKQEAYRKSIGRPSSCGRPWRRAAQLRRAMGMCRAHTGHMGAASFGILAAIKMEDEGRGDSEAATRTSGWNRTPADILQWVAPGSPFVVHCIWSRSEAALIGCRWTTTTAESFMGVQFYGEVGAYESQIGTLGTACLGHQAFRSQTEGLLTIQRLSTVFIPWLPNTPDWGQLLSESAVVLPQSARSA</sequence>
<organism evidence="2 3">
    <name type="scientific">Laetiporus sulphureus 93-53</name>
    <dbReference type="NCBI Taxonomy" id="1314785"/>
    <lineage>
        <taxon>Eukaryota</taxon>
        <taxon>Fungi</taxon>
        <taxon>Dikarya</taxon>
        <taxon>Basidiomycota</taxon>
        <taxon>Agaricomycotina</taxon>
        <taxon>Agaricomycetes</taxon>
        <taxon>Polyporales</taxon>
        <taxon>Laetiporus</taxon>
    </lineage>
</organism>
<reference evidence="2 3" key="1">
    <citation type="journal article" date="2016" name="Mol. Biol. Evol.">
        <title>Comparative Genomics of Early-Diverging Mushroom-Forming Fungi Provides Insights into the Origins of Lignocellulose Decay Capabilities.</title>
        <authorList>
            <person name="Nagy L.G."/>
            <person name="Riley R."/>
            <person name="Tritt A."/>
            <person name="Adam C."/>
            <person name="Daum C."/>
            <person name="Floudas D."/>
            <person name="Sun H."/>
            <person name="Yadav J.S."/>
            <person name="Pangilinan J."/>
            <person name="Larsson K.H."/>
            <person name="Matsuura K."/>
            <person name="Barry K."/>
            <person name="Labutti K."/>
            <person name="Kuo R."/>
            <person name="Ohm R.A."/>
            <person name="Bhattacharya S.S."/>
            <person name="Shirouzu T."/>
            <person name="Yoshinaga Y."/>
            <person name="Martin F.M."/>
            <person name="Grigoriev I.V."/>
            <person name="Hibbett D.S."/>
        </authorList>
    </citation>
    <scope>NUCLEOTIDE SEQUENCE [LARGE SCALE GENOMIC DNA]</scope>
    <source>
        <strain evidence="2 3">93-53</strain>
    </source>
</reference>
<keyword evidence="3" id="KW-1185">Reference proteome</keyword>
<accession>A0A165CZR9</accession>
<feature type="region of interest" description="Disordered" evidence="1">
    <location>
        <begin position="1"/>
        <end position="42"/>
    </location>
</feature>
<gene>
    <name evidence="2" type="ORF">LAESUDRAFT_715981</name>
</gene>
<name>A0A165CZR9_9APHY</name>
<evidence type="ECO:0000313" key="2">
    <source>
        <dbReference type="EMBL" id="KZT03839.1"/>
    </source>
</evidence>
<evidence type="ECO:0000313" key="3">
    <source>
        <dbReference type="Proteomes" id="UP000076871"/>
    </source>
</evidence>
<protein>
    <submittedName>
        <fullName evidence="2">Uncharacterized protein</fullName>
    </submittedName>
</protein>
<dbReference type="InParanoid" id="A0A165CZR9"/>
<dbReference type="AlphaFoldDB" id="A0A165CZR9"/>
<feature type="compositionally biased region" description="Basic and acidic residues" evidence="1">
    <location>
        <begin position="19"/>
        <end position="31"/>
    </location>
</feature>
<dbReference type="RefSeq" id="XP_040761579.1">
    <property type="nucleotide sequence ID" value="XM_040907212.1"/>
</dbReference>